<reference evidence="1" key="4">
    <citation type="submission" date="2024-05" db="EMBL/GenBank/DDBJ databases">
        <authorList>
            <person name="Sun Q."/>
            <person name="Zhou Y."/>
        </authorList>
    </citation>
    <scope>NUCLEOTIDE SEQUENCE</scope>
    <source>
        <strain evidence="1">CGMCC 1.15287</strain>
    </source>
</reference>
<dbReference type="RefSeq" id="WP_183759712.1">
    <property type="nucleotide sequence ID" value="NZ_BMHZ01000002.1"/>
</dbReference>
<reference evidence="4" key="2">
    <citation type="journal article" date="2019" name="Int. J. Syst. Evol. Microbiol.">
        <title>The Global Catalogue of Microorganisms (GCM) 10K type strain sequencing project: providing services to taxonomists for standard genome sequencing and annotation.</title>
        <authorList>
            <consortium name="The Broad Institute Genomics Platform"/>
            <consortium name="The Broad Institute Genome Sequencing Center for Infectious Disease"/>
            <person name="Wu L."/>
            <person name="Ma J."/>
        </authorList>
    </citation>
    <scope>NUCLEOTIDE SEQUENCE [LARGE SCALE GENOMIC DNA]</scope>
    <source>
        <strain evidence="4">CGMCC 1.15287</strain>
    </source>
</reference>
<reference evidence="1" key="1">
    <citation type="journal article" date="2014" name="Int. J. Syst. Evol. Microbiol.">
        <title>Complete genome of a new Firmicutes species belonging to the dominant human colonic microbiota ('Ruminococcus bicirculans') reveals two chromosomes and a selective capacity to utilize plant glucans.</title>
        <authorList>
            <consortium name="NISC Comparative Sequencing Program"/>
            <person name="Wegmann U."/>
            <person name="Louis P."/>
            <person name="Goesmann A."/>
            <person name="Henrissat B."/>
            <person name="Duncan S.H."/>
            <person name="Flint H.J."/>
        </authorList>
    </citation>
    <scope>NUCLEOTIDE SEQUENCE</scope>
    <source>
        <strain evidence="1">CGMCC 1.15287</strain>
    </source>
</reference>
<evidence type="ECO:0000313" key="4">
    <source>
        <dbReference type="Proteomes" id="UP000642938"/>
    </source>
</evidence>
<comment type="caution">
    <text evidence="2">The sequence shown here is derived from an EMBL/GenBank/DDBJ whole genome shotgun (WGS) entry which is preliminary data.</text>
</comment>
<keyword evidence="4" id="KW-1185">Reference proteome</keyword>
<protein>
    <submittedName>
        <fullName evidence="2">Uncharacterized protein</fullName>
    </submittedName>
</protein>
<dbReference type="AlphaFoldDB" id="A0A7W6K747"/>
<proteinExistence type="predicted"/>
<organism evidence="2 3">
    <name type="scientific">Pedobacter zeae</name>
    <dbReference type="NCBI Taxonomy" id="1737356"/>
    <lineage>
        <taxon>Bacteria</taxon>
        <taxon>Pseudomonadati</taxon>
        <taxon>Bacteroidota</taxon>
        <taxon>Sphingobacteriia</taxon>
        <taxon>Sphingobacteriales</taxon>
        <taxon>Sphingobacteriaceae</taxon>
        <taxon>Pedobacter</taxon>
    </lineage>
</organism>
<dbReference type="EMBL" id="JACIEF010000001">
    <property type="protein sequence ID" value="MBB4106439.1"/>
    <property type="molecule type" value="Genomic_DNA"/>
</dbReference>
<evidence type="ECO:0000313" key="2">
    <source>
        <dbReference type="EMBL" id="MBB4106439.1"/>
    </source>
</evidence>
<dbReference type="Proteomes" id="UP000532273">
    <property type="component" value="Unassembled WGS sequence"/>
</dbReference>
<name>A0A7W6K747_9SPHI</name>
<evidence type="ECO:0000313" key="1">
    <source>
        <dbReference type="EMBL" id="GGH01723.1"/>
    </source>
</evidence>
<dbReference type="EMBL" id="BMHZ01000002">
    <property type="protein sequence ID" value="GGH01723.1"/>
    <property type="molecule type" value="Genomic_DNA"/>
</dbReference>
<evidence type="ECO:0000313" key="3">
    <source>
        <dbReference type="Proteomes" id="UP000532273"/>
    </source>
</evidence>
<accession>A0A7W6K747</accession>
<dbReference type="Proteomes" id="UP000642938">
    <property type="component" value="Unassembled WGS sequence"/>
</dbReference>
<gene>
    <name evidence="1" type="ORF">GCM10007422_15660</name>
    <name evidence="2" type="ORF">GGQ60_000399</name>
</gene>
<reference evidence="2 3" key="3">
    <citation type="submission" date="2020-08" db="EMBL/GenBank/DDBJ databases">
        <title>Genomic Encyclopedia of Type Strains, Phase IV (KMG-IV): sequencing the most valuable type-strain genomes for metagenomic binning, comparative biology and taxonomic classification.</title>
        <authorList>
            <person name="Goeker M."/>
        </authorList>
    </citation>
    <scope>NUCLEOTIDE SEQUENCE [LARGE SCALE GENOMIC DNA]</scope>
    <source>
        <strain evidence="2 3">DSM 100774</strain>
    </source>
</reference>
<sequence length="379" mass="43893">MRYELISFREIILDALKAGKSVRKELPAEILEESKRVFNTVQHNITQIAQDRLKAYIRQHQRGLMQLMDELEAMVDEGDLNAAQGKNEEICGIVHLLNQMVFDLQQYLPDYFDYDCPVSITTQKQLLLTIAENFGQILNHLEELLADDETIAIFKHLFEHLKSSPKRFTFEQVVYLNDFFGSVKLALTKLVPPLQMPEIILLLTSLNFNHPSFYHSCCSHFNHEFQKCENISEQYRLIHFFKKLIGQVFKTISIPYHRNLPNIDESLLRYIESEISYLKSIDTIAEDLSSGGILDSNFKVTFTVRQLAIFIHLQVEAGIITTQSPKMLHQYVTKHYSTVEKEIISEKSFKNAYYGNTSADIEKVINKIVSMLAIAQEKY</sequence>